<keyword evidence="2" id="KW-1185">Reference proteome</keyword>
<dbReference type="AlphaFoldDB" id="A0A3G9IV32"/>
<proteinExistence type="predicted"/>
<reference evidence="1 2" key="1">
    <citation type="submission" date="2018-11" db="EMBL/GenBank/DDBJ databases">
        <title>Complete genome sequence of Nocardioides baekrokdamisoli strain KCTC 39748.</title>
        <authorList>
            <person name="Kang S.W."/>
            <person name="Lee K.C."/>
            <person name="Kim K.K."/>
            <person name="Kim J.S."/>
            <person name="Kim D.S."/>
            <person name="Ko S.H."/>
            <person name="Yang S.H."/>
            <person name="Shin Y.K."/>
            <person name="Lee J.S."/>
        </authorList>
    </citation>
    <scope>NUCLEOTIDE SEQUENCE [LARGE SCALE GENOMIC DNA]</scope>
    <source>
        <strain evidence="1 2">KCTC 39748</strain>
    </source>
</reference>
<accession>A0A3G9IV32</accession>
<dbReference type="Proteomes" id="UP000271573">
    <property type="component" value="Chromosome"/>
</dbReference>
<name>A0A3G9IV32_9ACTN</name>
<evidence type="ECO:0000313" key="1">
    <source>
        <dbReference type="EMBL" id="BBH17521.1"/>
    </source>
</evidence>
<organism evidence="1 2">
    <name type="scientific">Nocardioides baekrokdamisoli</name>
    <dbReference type="NCBI Taxonomy" id="1804624"/>
    <lineage>
        <taxon>Bacteria</taxon>
        <taxon>Bacillati</taxon>
        <taxon>Actinomycetota</taxon>
        <taxon>Actinomycetes</taxon>
        <taxon>Propionibacteriales</taxon>
        <taxon>Nocardioidaceae</taxon>
        <taxon>Nocardioides</taxon>
    </lineage>
</organism>
<dbReference type="KEGG" id="nbe:Back2_18080"/>
<evidence type="ECO:0000313" key="2">
    <source>
        <dbReference type="Proteomes" id="UP000271573"/>
    </source>
</evidence>
<protein>
    <submittedName>
        <fullName evidence="1">Uncharacterized protein</fullName>
    </submittedName>
</protein>
<dbReference type="EMBL" id="AP019307">
    <property type="protein sequence ID" value="BBH17521.1"/>
    <property type="molecule type" value="Genomic_DNA"/>
</dbReference>
<gene>
    <name evidence="1" type="ORF">Back2_18080</name>
</gene>
<dbReference type="RefSeq" id="WP_125568746.1">
    <property type="nucleotide sequence ID" value="NZ_AP019307.1"/>
</dbReference>
<sequence length="120" mass="13717">MTRVVARLQQPSNHELVALARDGRQILYVAENHVRLRDRLHGLDAAAQPLHRGDRIRRAFGAEAFRSVNDGSIVLCAPLRDRWRGRRYDLIYIEVGVSESLVELLQPALRPDGTLIRIWS</sequence>